<feature type="transmembrane region" description="Helical" evidence="5">
    <location>
        <begin position="33"/>
        <end position="50"/>
    </location>
</feature>
<dbReference type="Pfam" id="PF00892">
    <property type="entry name" value="EamA"/>
    <property type="match status" value="2"/>
</dbReference>
<keyword evidence="4 5" id="KW-0472">Membrane</keyword>
<feature type="transmembrane region" description="Helical" evidence="5">
    <location>
        <begin position="116"/>
        <end position="133"/>
    </location>
</feature>
<feature type="domain" description="EamA" evidence="6">
    <location>
        <begin position="6"/>
        <end position="129"/>
    </location>
</feature>
<proteinExistence type="predicted"/>
<evidence type="ECO:0000256" key="5">
    <source>
        <dbReference type="SAM" id="Phobius"/>
    </source>
</evidence>
<name>A0ABW2KXF3_9PROT</name>
<feature type="transmembrane region" description="Helical" evidence="5">
    <location>
        <begin position="202"/>
        <end position="223"/>
    </location>
</feature>
<evidence type="ECO:0000256" key="4">
    <source>
        <dbReference type="ARBA" id="ARBA00023136"/>
    </source>
</evidence>
<dbReference type="PANTHER" id="PTHR32322">
    <property type="entry name" value="INNER MEMBRANE TRANSPORTER"/>
    <property type="match status" value="1"/>
</dbReference>
<comment type="subcellular location">
    <subcellularLocation>
        <location evidence="1">Membrane</location>
        <topology evidence="1">Multi-pass membrane protein</topology>
    </subcellularLocation>
</comment>
<dbReference type="EMBL" id="JBHTCM010000012">
    <property type="protein sequence ID" value="MFC7334134.1"/>
    <property type="molecule type" value="Genomic_DNA"/>
</dbReference>
<feature type="domain" description="EamA" evidence="6">
    <location>
        <begin position="142"/>
        <end position="277"/>
    </location>
</feature>
<dbReference type="InterPro" id="IPR050638">
    <property type="entry name" value="AA-Vitamin_Transporters"/>
</dbReference>
<keyword evidence="2 5" id="KW-0812">Transmembrane</keyword>
<feature type="transmembrane region" description="Helical" evidence="5">
    <location>
        <begin position="235"/>
        <end position="254"/>
    </location>
</feature>
<feature type="transmembrane region" description="Helical" evidence="5">
    <location>
        <begin position="260"/>
        <end position="278"/>
    </location>
</feature>
<dbReference type="InterPro" id="IPR000620">
    <property type="entry name" value="EamA_dom"/>
</dbReference>
<dbReference type="SUPFAM" id="SSF103481">
    <property type="entry name" value="Multidrug resistance efflux transporter EmrE"/>
    <property type="match status" value="2"/>
</dbReference>
<feature type="transmembrane region" description="Helical" evidence="5">
    <location>
        <begin position="171"/>
        <end position="190"/>
    </location>
</feature>
<protein>
    <submittedName>
        <fullName evidence="7">DMT family transporter</fullName>
    </submittedName>
</protein>
<dbReference type="PANTHER" id="PTHR32322:SF9">
    <property type="entry name" value="AMINO-ACID METABOLITE EFFLUX PUMP-RELATED"/>
    <property type="match status" value="1"/>
</dbReference>
<evidence type="ECO:0000256" key="3">
    <source>
        <dbReference type="ARBA" id="ARBA00022989"/>
    </source>
</evidence>
<evidence type="ECO:0000259" key="6">
    <source>
        <dbReference type="Pfam" id="PF00892"/>
    </source>
</evidence>
<keyword evidence="8" id="KW-1185">Reference proteome</keyword>
<sequence>MTPLHMLQALTVMAIWGFNFVVAKVAMTEFSPLLLMTLRFALVAVILLPFVKPPRGHWRQMFLYSLVMGGMHFPLVFLGVQQVDASTASIAIQLQVPFASMFAAIFFKDRLGWRRALGMAVAFAGVAVIAGVPDERTSVPHVLMIVGAALAFAFSNIQLKWLGGIDWKTLNAYMALFAVPQLLALSLLFESGQMEQIRNADWLGLGCLAYLALLATILAYAFWYPLVRRFDVNQTVPFLLLVPVFGVGGGVLTLGEPVTWQLVVGGLLTLGGVGVIIVRRPRLTPARSTT</sequence>
<gene>
    <name evidence="7" type="ORF">ACFQPS_13260</name>
</gene>
<evidence type="ECO:0000256" key="1">
    <source>
        <dbReference type="ARBA" id="ARBA00004141"/>
    </source>
</evidence>
<reference evidence="8" key="1">
    <citation type="journal article" date="2019" name="Int. J. Syst. Evol. Microbiol.">
        <title>The Global Catalogue of Microorganisms (GCM) 10K type strain sequencing project: providing services to taxonomists for standard genome sequencing and annotation.</title>
        <authorList>
            <consortium name="The Broad Institute Genomics Platform"/>
            <consortium name="The Broad Institute Genome Sequencing Center for Infectious Disease"/>
            <person name="Wu L."/>
            <person name="Ma J."/>
        </authorList>
    </citation>
    <scope>NUCLEOTIDE SEQUENCE [LARGE SCALE GENOMIC DNA]</scope>
    <source>
        <strain evidence="8">CGMCC 1.16275</strain>
    </source>
</reference>
<organism evidence="7 8">
    <name type="scientific">Rhodocista pekingensis</name>
    <dbReference type="NCBI Taxonomy" id="201185"/>
    <lineage>
        <taxon>Bacteria</taxon>
        <taxon>Pseudomonadati</taxon>
        <taxon>Pseudomonadota</taxon>
        <taxon>Alphaproteobacteria</taxon>
        <taxon>Rhodospirillales</taxon>
        <taxon>Azospirillaceae</taxon>
        <taxon>Rhodocista</taxon>
    </lineage>
</organism>
<dbReference type="Gene3D" id="1.10.3730.20">
    <property type="match status" value="1"/>
</dbReference>
<evidence type="ECO:0000313" key="7">
    <source>
        <dbReference type="EMBL" id="MFC7334134.1"/>
    </source>
</evidence>
<evidence type="ECO:0000313" key="8">
    <source>
        <dbReference type="Proteomes" id="UP001596456"/>
    </source>
</evidence>
<dbReference type="Proteomes" id="UP001596456">
    <property type="component" value="Unassembled WGS sequence"/>
</dbReference>
<dbReference type="RefSeq" id="WP_377359711.1">
    <property type="nucleotide sequence ID" value="NZ_JBHTCM010000012.1"/>
</dbReference>
<keyword evidence="3 5" id="KW-1133">Transmembrane helix</keyword>
<dbReference type="InterPro" id="IPR037185">
    <property type="entry name" value="EmrE-like"/>
</dbReference>
<feature type="transmembrane region" description="Helical" evidence="5">
    <location>
        <begin position="62"/>
        <end position="80"/>
    </location>
</feature>
<evidence type="ECO:0000256" key="2">
    <source>
        <dbReference type="ARBA" id="ARBA00022692"/>
    </source>
</evidence>
<comment type="caution">
    <text evidence="7">The sequence shown here is derived from an EMBL/GenBank/DDBJ whole genome shotgun (WGS) entry which is preliminary data.</text>
</comment>
<feature type="transmembrane region" description="Helical" evidence="5">
    <location>
        <begin position="139"/>
        <end position="159"/>
    </location>
</feature>
<accession>A0ABW2KXF3</accession>